<dbReference type="Proteomes" id="UP000325641">
    <property type="component" value="Plasmid pBbPL7HG1"/>
</dbReference>
<dbReference type="KEGG" id="bbet:F8237_35585"/>
<geneLocation type="plasmid" evidence="2">
    <name>pbbpl7hg1</name>
</geneLocation>
<dbReference type="EMBL" id="CP044544">
    <property type="protein sequence ID" value="QFI77616.1"/>
    <property type="molecule type" value="Genomic_DNA"/>
</dbReference>
<gene>
    <name evidence="1" type="ORF">F8237_35585</name>
</gene>
<name>A0A5P6PHC7_9BRAD</name>
<evidence type="ECO:0000313" key="2">
    <source>
        <dbReference type="Proteomes" id="UP000325641"/>
    </source>
</evidence>
<dbReference type="RefSeq" id="WP_100554928.1">
    <property type="nucleotide sequence ID" value="NZ_CP044544.1"/>
</dbReference>
<organism evidence="1 2">
    <name type="scientific">Bradyrhizobium betae</name>
    <dbReference type="NCBI Taxonomy" id="244734"/>
    <lineage>
        <taxon>Bacteria</taxon>
        <taxon>Pseudomonadati</taxon>
        <taxon>Pseudomonadota</taxon>
        <taxon>Alphaproteobacteria</taxon>
        <taxon>Hyphomicrobiales</taxon>
        <taxon>Nitrobacteraceae</taxon>
        <taxon>Bradyrhizobium</taxon>
    </lineage>
</organism>
<evidence type="ECO:0000313" key="1">
    <source>
        <dbReference type="EMBL" id="QFI77616.1"/>
    </source>
</evidence>
<proteinExistence type="predicted"/>
<dbReference type="OrthoDB" id="58809at2"/>
<keyword evidence="1" id="KW-0614">Plasmid</keyword>
<accession>A0A5P6PHC7</accession>
<dbReference type="AlphaFoldDB" id="A0A5P6PHC7"/>
<sequence length="119" mass="12852">MTFPTFVPAIPIQCFALDAIEKSATAFGKPVLLIHGDNHYFSIEPLKNGKGRPTPGVNNSDTLVHGFRALRDPDPPGVSGFAPLIIPENGFGCTKVNCGRNGIHRRHHPFGIARRRAAA</sequence>
<reference evidence="2" key="1">
    <citation type="submission" date="2019-10" db="EMBL/GenBank/DDBJ databases">
        <title>Complete Genome Sequence of Bradyrhizobium betae type strain PL7HG1T.</title>
        <authorList>
            <person name="Bromfield E.S.P."/>
            <person name="Cloutier S."/>
        </authorList>
    </citation>
    <scope>NUCLEOTIDE SEQUENCE [LARGE SCALE GENOMIC DNA]</scope>
    <source>
        <strain evidence="2">PL7HG1</strain>
        <plasmid evidence="2">pbbpl7hg1</plasmid>
    </source>
</reference>
<protein>
    <submittedName>
        <fullName evidence="1">Uncharacterized protein</fullName>
    </submittedName>
</protein>